<protein>
    <submittedName>
        <fullName evidence="3">Acyltransferase</fullName>
    </submittedName>
</protein>
<feature type="transmembrane region" description="Helical" evidence="1">
    <location>
        <begin position="12"/>
        <end position="30"/>
    </location>
</feature>
<keyword evidence="3" id="KW-0012">Acyltransferase</keyword>
<keyword evidence="1" id="KW-0812">Transmembrane</keyword>
<evidence type="ECO:0000256" key="1">
    <source>
        <dbReference type="SAM" id="Phobius"/>
    </source>
</evidence>
<feature type="transmembrane region" description="Helical" evidence="1">
    <location>
        <begin position="299"/>
        <end position="322"/>
    </location>
</feature>
<organism evidence="3 4">
    <name type="scientific">Novosphingobium humi</name>
    <dbReference type="NCBI Taxonomy" id="2282397"/>
    <lineage>
        <taxon>Bacteria</taxon>
        <taxon>Pseudomonadati</taxon>
        <taxon>Pseudomonadota</taxon>
        <taxon>Alphaproteobacteria</taxon>
        <taxon>Sphingomonadales</taxon>
        <taxon>Sphingomonadaceae</taxon>
        <taxon>Novosphingobium</taxon>
    </lineage>
</organism>
<dbReference type="InterPro" id="IPR050879">
    <property type="entry name" value="Acyltransferase_3"/>
</dbReference>
<geneLocation type="plasmid" evidence="3 4">
    <name>unnamed1</name>
</geneLocation>
<feature type="domain" description="Acyltransferase 3" evidence="2">
    <location>
        <begin position="11"/>
        <end position="310"/>
    </location>
</feature>
<keyword evidence="1" id="KW-0472">Membrane</keyword>
<dbReference type="Pfam" id="PF01757">
    <property type="entry name" value="Acyl_transf_3"/>
    <property type="match status" value="1"/>
</dbReference>
<dbReference type="EMBL" id="CP117418">
    <property type="protein sequence ID" value="WCT79909.1"/>
    <property type="molecule type" value="Genomic_DNA"/>
</dbReference>
<accession>A0ABY7U335</accession>
<dbReference type="InterPro" id="IPR002656">
    <property type="entry name" value="Acyl_transf_3_dom"/>
</dbReference>
<dbReference type="GO" id="GO:0016746">
    <property type="term" value="F:acyltransferase activity"/>
    <property type="evidence" value="ECO:0007669"/>
    <property type="project" value="UniProtKB-KW"/>
</dbReference>
<feature type="transmembrane region" description="Helical" evidence="1">
    <location>
        <begin position="163"/>
        <end position="182"/>
    </location>
</feature>
<reference evidence="3 4" key="1">
    <citation type="submission" date="2023-02" db="EMBL/GenBank/DDBJ databases">
        <title>Genome sequence of Novosphingobium humi KACC 19094.</title>
        <authorList>
            <person name="Kim S."/>
            <person name="Heo J."/>
            <person name="Kwon S.-W."/>
        </authorList>
    </citation>
    <scope>NUCLEOTIDE SEQUENCE [LARGE SCALE GENOMIC DNA]</scope>
    <source>
        <strain evidence="3 4">KACC 19094</strain>
        <plasmid evidence="3 4">unnamed1</plasmid>
    </source>
</reference>
<feature type="transmembrane region" description="Helical" evidence="1">
    <location>
        <begin position="138"/>
        <end position="158"/>
    </location>
</feature>
<dbReference type="PANTHER" id="PTHR23028:SF131">
    <property type="entry name" value="BLR2367 PROTEIN"/>
    <property type="match status" value="1"/>
</dbReference>
<proteinExistence type="predicted"/>
<feature type="transmembrane region" description="Helical" evidence="1">
    <location>
        <begin position="214"/>
        <end position="231"/>
    </location>
</feature>
<evidence type="ECO:0000313" key="4">
    <source>
        <dbReference type="Proteomes" id="UP001218231"/>
    </source>
</evidence>
<evidence type="ECO:0000313" key="3">
    <source>
        <dbReference type="EMBL" id="WCT79909.1"/>
    </source>
</evidence>
<dbReference type="Proteomes" id="UP001218231">
    <property type="component" value="Plasmid unnamed1"/>
</dbReference>
<dbReference type="PANTHER" id="PTHR23028">
    <property type="entry name" value="ACETYLTRANSFERASE"/>
    <property type="match status" value="1"/>
</dbReference>
<feature type="transmembrane region" description="Helical" evidence="1">
    <location>
        <begin position="275"/>
        <end position="293"/>
    </location>
</feature>
<gene>
    <name evidence="3" type="ORF">PQ457_17760</name>
</gene>
<feature type="transmembrane region" description="Helical" evidence="1">
    <location>
        <begin position="188"/>
        <end position="207"/>
    </location>
</feature>
<feature type="transmembrane region" description="Helical" evidence="1">
    <location>
        <begin position="92"/>
        <end position="110"/>
    </location>
</feature>
<keyword evidence="3" id="KW-0808">Transferase</keyword>
<name>A0ABY7U335_9SPHN</name>
<feature type="transmembrane region" description="Helical" evidence="1">
    <location>
        <begin position="237"/>
        <end position="255"/>
    </location>
</feature>
<sequence length="355" mass="39021">MEKRDRSERLARLDGLRGFAAAGVVLYHMANWPDLPVRLDPITGWVFLKGWTLVDLFFVLSGFVFAHVYGAPDQLRRPQAMRAFAVARFARLWPLHFAVLCLFAAFSWGGGNNGPHFAAHALMLQGFDLMSARSFNSASWSLTIEILCYALFAAGAWLGERVLLWITVLAVVGCGWWLAVLGHPGGPWFGETIPRGILGFFTGQLVWRNRALGARLPAALLWAMVGAGLWLDNGHISPLVPLGLLTWPAAVLLALRMPVMESAVMHWLGQRSFGLYMVHMLFIHAIDGIWPPQGLNWPGFVAAQAAIATLTLAAAEGAFRWIEVPGRRAIRHWLARAQSAAPAVEARGAASFMSH</sequence>
<feature type="transmembrane region" description="Helical" evidence="1">
    <location>
        <begin position="50"/>
        <end position="71"/>
    </location>
</feature>
<keyword evidence="1" id="KW-1133">Transmembrane helix</keyword>
<dbReference type="RefSeq" id="WP_273620181.1">
    <property type="nucleotide sequence ID" value="NZ_CP103869.1"/>
</dbReference>
<evidence type="ECO:0000259" key="2">
    <source>
        <dbReference type="Pfam" id="PF01757"/>
    </source>
</evidence>
<keyword evidence="4" id="KW-1185">Reference proteome</keyword>
<keyword evidence="3" id="KW-0614">Plasmid</keyword>